<dbReference type="InterPro" id="IPR010093">
    <property type="entry name" value="SinI_DNA-bd"/>
</dbReference>
<gene>
    <name evidence="2" type="ordered locus">A2cp1_3700</name>
</gene>
<organism evidence="2 3">
    <name type="scientific">Anaeromyxobacter dehalogenans (strain ATCC BAA-258 / DSM 21875 / 2CP-1)</name>
    <dbReference type="NCBI Taxonomy" id="455488"/>
    <lineage>
        <taxon>Bacteria</taxon>
        <taxon>Pseudomonadati</taxon>
        <taxon>Myxococcota</taxon>
        <taxon>Myxococcia</taxon>
        <taxon>Myxococcales</taxon>
        <taxon>Cystobacterineae</taxon>
        <taxon>Anaeromyxobacteraceae</taxon>
        <taxon>Anaeromyxobacter</taxon>
    </lineage>
</organism>
<reference evidence="2" key="1">
    <citation type="submission" date="2009-01" db="EMBL/GenBank/DDBJ databases">
        <title>Complete sequence of Anaeromyxobacter dehalogenans 2CP-1.</title>
        <authorList>
            <consortium name="US DOE Joint Genome Institute"/>
            <person name="Lucas S."/>
            <person name="Copeland A."/>
            <person name="Lapidus A."/>
            <person name="Glavina del Rio T."/>
            <person name="Dalin E."/>
            <person name="Tice H."/>
            <person name="Bruce D."/>
            <person name="Goodwin L."/>
            <person name="Pitluck S."/>
            <person name="Saunders E."/>
            <person name="Brettin T."/>
            <person name="Detter J.C."/>
            <person name="Han C."/>
            <person name="Larimer F."/>
            <person name="Land M."/>
            <person name="Hauser L."/>
            <person name="Kyrpides N."/>
            <person name="Ovchinnikova G."/>
            <person name="Beliaev A.S."/>
            <person name="Richardson P."/>
        </authorList>
    </citation>
    <scope>NUCLEOTIDE SEQUENCE</scope>
    <source>
        <strain evidence="2">2CP-1</strain>
    </source>
</reference>
<dbReference type="AlphaFoldDB" id="B8J6Q4"/>
<proteinExistence type="predicted"/>
<dbReference type="HOGENOM" id="CLU_140176_10_1_7"/>
<dbReference type="NCBIfam" id="TIGR01764">
    <property type="entry name" value="excise"/>
    <property type="match status" value="1"/>
</dbReference>
<name>B8J6Q4_ANAD2</name>
<dbReference type="Pfam" id="PF12728">
    <property type="entry name" value="HTH_17"/>
    <property type="match status" value="1"/>
</dbReference>
<keyword evidence="3" id="KW-1185">Reference proteome</keyword>
<evidence type="ECO:0000313" key="2">
    <source>
        <dbReference type="EMBL" id="ACL67026.1"/>
    </source>
</evidence>
<dbReference type="Proteomes" id="UP000007089">
    <property type="component" value="Chromosome"/>
</dbReference>
<dbReference type="EMBL" id="CP001359">
    <property type="protein sequence ID" value="ACL67026.1"/>
    <property type="molecule type" value="Genomic_DNA"/>
</dbReference>
<evidence type="ECO:0000259" key="1">
    <source>
        <dbReference type="Pfam" id="PF12728"/>
    </source>
</evidence>
<dbReference type="InterPro" id="IPR041657">
    <property type="entry name" value="HTH_17"/>
</dbReference>
<dbReference type="KEGG" id="acp:A2cp1_3700"/>
<dbReference type="RefSeq" id="WP_015934796.1">
    <property type="nucleotide sequence ID" value="NC_011891.1"/>
</dbReference>
<sequence length="61" mass="7031">MTGPTPPLTEWLTADEATAYLRFPSRDALYQAVHRGQIPVRRIGRRLRFRRSELDAHLKAA</sequence>
<evidence type="ECO:0000313" key="3">
    <source>
        <dbReference type="Proteomes" id="UP000007089"/>
    </source>
</evidence>
<feature type="domain" description="Helix-turn-helix" evidence="1">
    <location>
        <begin position="11"/>
        <end position="59"/>
    </location>
</feature>
<accession>B8J6Q4</accession>
<dbReference type="GO" id="GO:0003677">
    <property type="term" value="F:DNA binding"/>
    <property type="evidence" value="ECO:0007669"/>
    <property type="project" value="InterPro"/>
</dbReference>
<protein>
    <submittedName>
        <fullName evidence="2">DNA binding domain protein, excisionase family</fullName>
    </submittedName>
</protein>